<dbReference type="GO" id="GO:0005829">
    <property type="term" value="C:cytosol"/>
    <property type="evidence" value="ECO:0007669"/>
    <property type="project" value="TreeGrafter"/>
</dbReference>
<protein>
    <recommendedName>
        <fullName evidence="6">Sulfurtransferase</fullName>
    </recommendedName>
</protein>
<keyword evidence="8" id="KW-0670">Pyruvate</keyword>
<dbReference type="CDD" id="cd01449">
    <property type="entry name" value="TST_Repeat_2"/>
    <property type="match status" value="1"/>
</dbReference>
<evidence type="ECO:0000313" key="8">
    <source>
        <dbReference type="EMBL" id="KGT92506.1"/>
    </source>
</evidence>
<evidence type="ECO:0000259" key="7">
    <source>
        <dbReference type="PROSITE" id="PS50206"/>
    </source>
</evidence>
<proteinExistence type="predicted"/>
<dbReference type="STRING" id="371042.NG99_14025"/>
<dbReference type="GO" id="GO:0016784">
    <property type="term" value="F:3-mercaptopyruvate sulfurtransferase activity"/>
    <property type="evidence" value="ECO:0007669"/>
    <property type="project" value="UniProtKB-EC"/>
</dbReference>
<evidence type="ECO:0000256" key="2">
    <source>
        <dbReference type="ARBA" id="ARBA00022490"/>
    </source>
</evidence>
<dbReference type="SUPFAM" id="SSF52821">
    <property type="entry name" value="Rhodanese/Cell cycle control phosphatase"/>
    <property type="match status" value="2"/>
</dbReference>
<name>A0A0A3Z4G1_9GAMM</name>
<comment type="subcellular location">
    <subcellularLocation>
        <location evidence="1">Cytoplasm</location>
    </subcellularLocation>
</comment>
<evidence type="ECO:0000256" key="4">
    <source>
        <dbReference type="ARBA" id="ARBA00022737"/>
    </source>
</evidence>
<organism evidence="8 9">
    <name type="scientific">Erwinia typographi</name>
    <dbReference type="NCBI Taxonomy" id="371042"/>
    <lineage>
        <taxon>Bacteria</taxon>
        <taxon>Pseudomonadati</taxon>
        <taxon>Pseudomonadota</taxon>
        <taxon>Gammaproteobacteria</taxon>
        <taxon>Enterobacterales</taxon>
        <taxon>Erwiniaceae</taxon>
        <taxon>Erwinia</taxon>
    </lineage>
</organism>
<dbReference type="InterPro" id="IPR036873">
    <property type="entry name" value="Rhodanese-like_dom_sf"/>
</dbReference>
<feature type="domain" description="Rhodanese" evidence="7">
    <location>
        <begin position="17"/>
        <end position="136"/>
    </location>
</feature>
<dbReference type="PROSITE" id="PS00380">
    <property type="entry name" value="RHODANESE_1"/>
    <property type="match status" value="1"/>
</dbReference>
<keyword evidence="9" id="KW-1185">Reference proteome</keyword>
<gene>
    <name evidence="8" type="primary">sseA</name>
    <name evidence="8" type="ORF">NG99_14025</name>
</gene>
<dbReference type="NCBIfam" id="NF008557">
    <property type="entry name" value="PRK11493.1"/>
    <property type="match status" value="1"/>
</dbReference>
<dbReference type="FunFam" id="3.40.250.10:FF:000001">
    <property type="entry name" value="Sulfurtransferase"/>
    <property type="match status" value="1"/>
</dbReference>
<sequence>MTSSFFVTADWLAEHLADSDLQTLDARMLPPGQEQVRDIQAEYQAKHLPGAPFFDIEALSDHTSVYPHMLPRAETFAVAMRELGVNSDKHLVVYDEGNLFSAPRAWWMLREFGVAKVSILAGGLKGWEEAGFQVESGPVTLPEAEFEARFDAKVVKRLTDVLLISHEGGAQIIDARAANRFTGEVDEPRPGLRRGHIPNSLNVPWNSLVEAGRLKSPDALKAIFSQQGVDLAQPVVASCGSGVTAVVVILALTTLGVENVTLYDGSWGEWGSRDDLPVAVG</sequence>
<keyword evidence="4" id="KW-0677">Repeat</keyword>
<dbReference type="OrthoDB" id="9781034at2"/>
<dbReference type="InterPro" id="IPR001307">
    <property type="entry name" value="Thiosulphate_STrfase_CS"/>
</dbReference>
<dbReference type="AlphaFoldDB" id="A0A0A3Z4G1"/>
<evidence type="ECO:0000313" key="9">
    <source>
        <dbReference type="Proteomes" id="UP000030351"/>
    </source>
</evidence>
<comment type="caution">
    <text evidence="8">The sequence shown here is derived from an EMBL/GenBank/DDBJ whole genome shotgun (WGS) entry which is preliminary data.</text>
</comment>
<comment type="catalytic activity">
    <reaction evidence="5">
        <text>2-oxo-3-sulfanylpropanoate + [thioredoxin]-dithiol = [thioredoxin]-disulfide + hydrogen sulfide + pyruvate + H(+)</text>
        <dbReference type="Rhea" id="RHEA:21740"/>
        <dbReference type="Rhea" id="RHEA-COMP:10698"/>
        <dbReference type="Rhea" id="RHEA-COMP:10700"/>
        <dbReference type="ChEBI" id="CHEBI:15361"/>
        <dbReference type="ChEBI" id="CHEBI:15378"/>
        <dbReference type="ChEBI" id="CHEBI:29919"/>
        <dbReference type="ChEBI" id="CHEBI:29950"/>
        <dbReference type="ChEBI" id="CHEBI:50058"/>
        <dbReference type="ChEBI" id="CHEBI:57678"/>
        <dbReference type="EC" id="2.8.1.2"/>
    </reaction>
    <physiologicalReaction direction="left-to-right" evidence="5">
        <dbReference type="Rhea" id="RHEA:21741"/>
    </physiologicalReaction>
</comment>
<dbReference type="CDD" id="cd01448">
    <property type="entry name" value="TST_Repeat_1"/>
    <property type="match status" value="1"/>
</dbReference>
<feature type="domain" description="Rhodanese" evidence="7">
    <location>
        <begin position="166"/>
        <end position="279"/>
    </location>
</feature>
<dbReference type="InterPro" id="IPR001763">
    <property type="entry name" value="Rhodanese-like_dom"/>
</dbReference>
<dbReference type="PROSITE" id="PS50206">
    <property type="entry name" value="RHODANESE_3"/>
    <property type="match status" value="2"/>
</dbReference>
<dbReference type="Gene3D" id="3.40.250.10">
    <property type="entry name" value="Rhodanese-like domain"/>
    <property type="match status" value="2"/>
</dbReference>
<keyword evidence="2" id="KW-0963">Cytoplasm</keyword>
<dbReference type="RefSeq" id="WP_034893925.1">
    <property type="nucleotide sequence ID" value="NZ_JRUQ01000040.1"/>
</dbReference>
<evidence type="ECO:0000256" key="1">
    <source>
        <dbReference type="ARBA" id="ARBA00004496"/>
    </source>
</evidence>
<accession>A0A0A3Z4G1</accession>
<dbReference type="PANTHER" id="PTHR11364:SF27">
    <property type="entry name" value="SULFURTRANSFERASE"/>
    <property type="match status" value="1"/>
</dbReference>
<dbReference type="Proteomes" id="UP000030351">
    <property type="component" value="Unassembled WGS sequence"/>
</dbReference>
<dbReference type="InterPro" id="IPR045078">
    <property type="entry name" value="TST/MPST-like"/>
</dbReference>
<keyword evidence="3 6" id="KW-0808">Transferase</keyword>
<dbReference type="Pfam" id="PF00581">
    <property type="entry name" value="Rhodanese"/>
    <property type="match status" value="2"/>
</dbReference>
<dbReference type="SMART" id="SM00450">
    <property type="entry name" value="RHOD"/>
    <property type="match status" value="2"/>
</dbReference>
<evidence type="ECO:0000256" key="3">
    <source>
        <dbReference type="ARBA" id="ARBA00022679"/>
    </source>
</evidence>
<dbReference type="PANTHER" id="PTHR11364">
    <property type="entry name" value="THIOSULFATE SULFERTANSFERASE"/>
    <property type="match status" value="1"/>
</dbReference>
<dbReference type="GO" id="GO:0004792">
    <property type="term" value="F:thiosulfate-cyanide sulfurtransferase activity"/>
    <property type="evidence" value="ECO:0007669"/>
    <property type="project" value="InterPro"/>
</dbReference>
<dbReference type="FunFam" id="3.40.250.10:FF:000015">
    <property type="entry name" value="Sulfurtransferase"/>
    <property type="match status" value="1"/>
</dbReference>
<evidence type="ECO:0000256" key="5">
    <source>
        <dbReference type="ARBA" id="ARBA00051793"/>
    </source>
</evidence>
<dbReference type="EMBL" id="JRUQ01000040">
    <property type="protein sequence ID" value="KGT92506.1"/>
    <property type="molecule type" value="Genomic_DNA"/>
</dbReference>
<dbReference type="PROSITE" id="PS00683">
    <property type="entry name" value="RHODANESE_2"/>
    <property type="match status" value="1"/>
</dbReference>
<dbReference type="eggNOG" id="COG2897">
    <property type="taxonomic scope" value="Bacteria"/>
</dbReference>
<evidence type="ECO:0000256" key="6">
    <source>
        <dbReference type="RuleBase" id="RU000507"/>
    </source>
</evidence>
<reference evidence="8 9" key="1">
    <citation type="submission" date="2014-10" db="EMBL/GenBank/DDBJ databases">
        <title>Genome sequence of Erwinia typographi M043b.</title>
        <authorList>
            <person name="Chan K.-G."/>
            <person name="Tan W.-S."/>
        </authorList>
    </citation>
    <scope>NUCLEOTIDE SEQUENCE [LARGE SCALE GENOMIC DNA]</scope>
    <source>
        <strain evidence="8 9">M043b</strain>
    </source>
</reference>